<organism evidence="2 3">
    <name type="scientific">Thalassiosira oceanica</name>
    <name type="common">Marine diatom</name>
    <dbReference type="NCBI Taxonomy" id="159749"/>
    <lineage>
        <taxon>Eukaryota</taxon>
        <taxon>Sar</taxon>
        <taxon>Stramenopiles</taxon>
        <taxon>Ochrophyta</taxon>
        <taxon>Bacillariophyta</taxon>
        <taxon>Coscinodiscophyceae</taxon>
        <taxon>Thalassiosirophycidae</taxon>
        <taxon>Thalassiosirales</taxon>
        <taxon>Thalassiosiraceae</taxon>
        <taxon>Thalassiosira</taxon>
    </lineage>
</organism>
<feature type="region of interest" description="Disordered" evidence="1">
    <location>
        <begin position="157"/>
        <end position="292"/>
    </location>
</feature>
<sequence length="302" mass="32461">MRDPAKPVPPPSRAPITGVAVKRARAEESNGRHPEAAPQISETLKRVGREGGLPTTADHGACPCTELAKAQPYQIMKKSRAQAGRAAATFQRNTCQMHQLRPTLLSLESRRRQNVAGAGAERTYRLATVRECAGWQPGETEQGEGADGMARRYAGAGETDCRSIRRTGEPSAPRRFGTGAWRATQQGRAVPRSNKPLASMSAMSQRHTVRDGEADRNGGDAASELKRESGMVEIVPTTSASDLGILLTDAGFTPPRLSGPSGLPSDLRPPGQGREHNPGGARPAQYAENSLHDCTRWREAKF</sequence>
<feature type="compositionally biased region" description="Low complexity" evidence="1">
    <location>
        <begin position="254"/>
        <end position="271"/>
    </location>
</feature>
<dbReference type="Proteomes" id="UP000266841">
    <property type="component" value="Unassembled WGS sequence"/>
</dbReference>
<accession>K0SBD2</accession>
<evidence type="ECO:0000313" key="2">
    <source>
        <dbReference type="EMBL" id="EJK63453.1"/>
    </source>
</evidence>
<feature type="compositionally biased region" description="Pro residues" evidence="1">
    <location>
        <begin position="1"/>
        <end position="13"/>
    </location>
</feature>
<evidence type="ECO:0000313" key="3">
    <source>
        <dbReference type="Proteomes" id="UP000266841"/>
    </source>
</evidence>
<proteinExistence type="predicted"/>
<feature type="compositionally biased region" description="Basic and acidic residues" evidence="1">
    <location>
        <begin position="208"/>
        <end position="230"/>
    </location>
</feature>
<dbReference type="EMBL" id="AGNL01018238">
    <property type="protein sequence ID" value="EJK63453.1"/>
    <property type="molecule type" value="Genomic_DNA"/>
</dbReference>
<keyword evidence="3" id="KW-1185">Reference proteome</keyword>
<feature type="region of interest" description="Disordered" evidence="1">
    <location>
        <begin position="1"/>
        <end position="60"/>
    </location>
</feature>
<gene>
    <name evidence="2" type="ORF">THAOC_15878</name>
</gene>
<feature type="compositionally biased region" description="Basic and acidic residues" evidence="1">
    <location>
        <begin position="24"/>
        <end position="35"/>
    </location>
</feature>
<feature type="compositionally biased region" description="Basic and acidic residues" evidence="1">
    <location>
        <begin position="159"/>
        <end position="168"/>
    </location>
</feature>
<name>K0SBD2_THAOC</name>
<evidence type="ECO:0000256" key="1">
    <source>
        <dbReference type="SAM" id="MobiDB-lite"/>
    </source>
</evidence>
<protein>
    <submittedName>
        <fullName evidence="2">Uncharacterized protein</fullName>
    </submittedName>
</protein>
<reference evidence="2 3" key="1">
    <citation type="journal article" date="2012" name="Genome Biol.">
        <title>Genome and low-iron response of an oceanic diatom adapted to chronic iron limitation.</title>
        <authorList>
            <person name="Lommer M."/>
            <person name="Specht M."/>
            <person name="Roy A.S."/>
            <person name="Kraemer L."/>
            <person name="Andreson R."/>
            <person name="Gutowska M.A."/>
            <person name="Wolf J."/>
            <person name="Bergner S.V."/>
            <person name="Schilhabel M.B."/>
            <person name="Klostermeier U.C."/>
            <person name="Beiko R.G."/>
            <person name="Rosenstiel P."/>
            <person name="Hippler M."/>
            <person name="Laroche J."/>
        </authorList>
    </citation>
    <scope>NUCLEOTIDE SEQUENCE [LARGE SCALE GENOMIC DNA]</scope>
    <source>
        <strain evidence="2 3">CCMP1005</strain>
    </source>
</reference>
<dbReference type="AlphaFoldDB" id="K0SBD2"/>
<comment type="caution">
    <text evidence="2">The sequence shown here is derived from an EMBL/GenBank/DDBJ whole genome shotgun (WGS) entry which is preliminary data.</text>
</comment>